<evidence type="ECO:0000256" key="1">
    <source>
        <dbReference type="ARBA" id="ARBA00023015"/>
    </source>
</evidence>
<dbReference type="InterPro" id="IPR001034">
    <property type="entry name" value="DeoR_HTH"/>
</dbReference>
<sequence>MLETSVRLLRLLSLMQSGRQWSGEELARRLDVTTRTVRNDIERLRILGYEVHATTGTTGGYRLAAGSALPPLLLDDDEAVAVAVGLRAAAAGTITGIEETSLRALAKLEQTLPSRLRHRIDALRTATLSAPRRGPTVSADTLTAIATTIKRQERLRFDYVGHNGQATVRDVEPHRLVFTGHRWYLVAWDTQRADWRTFRADRISPRVPTGPRFAPRPPPDPDVATHTVRGISSQAWPYPARIRLHAPATVIAELISPAGGVLTALDETTCLLETGGNSLLDLAGYLASLDTAFDVLDPPELRDLLSRLAKRYAAATIADDYDVNGSDQAKDPRSQQ</sequence>
<accession>A0ABY8QSK7</accession>
<gene>
    <name evidence="5" type="ORF">LWF01_18260</name>
</gene>
<keyword evidence="2" id="KW-0238">DNA-binding</keyword>
<name>A0ABY8QSK7_9MICO</name>
<keyword evidence="6" id="KW-1185">Reference proteome</keyword>
<evidence type="ECO:0000313" key="6">
    <source>
        <dbReference type="Proteomes" id="UP001209083"/>
    </source>
</evidence>
<dbReference type="PROSITE" id="PS52050">
    <property type="entry name" value="WYL"/>
    <property type="match status" value="1"/>
</dbReference>
<feature type="domain" description="HTH deoR-type" evidence="4">
    <location>
        <begin position="4"/>
        <end position="63"/>
    </location>
</feature>
<dbReference type="PROSITE" id="PS00894">
    <property type="entry name" value="HTH_DEOR_1"/>
    <property type="match status" value="1"/>
</dbReference>
<dbReference type="InterPro" id="IPR013196">
    <property type="entry name" value="HTH_11"/>
</dbReference>
<dbReference type="RefSeq" id="WP_349638798.1">
    <property type="nucleotide sequence ID" value="NZ_CP090958.1"/>
</dbReference>
<dbReference type="Pfam" id="PF08279">
    <property type="entry name" value="HTH_11"/>
    <property type="match status" value="1"/>
</dbReference>
<evidence type="ECO:0000313" key="5">
    <source>
        <dbReference type="EMBL" id="WGW12002.1"/>
    </source>
</evidence>
<keyword evidence="1" id="KW-0805">Transcription regulation</keyword>
<evidence type="ECO:0000259" key="4">
    <source>
        <dbReference type="PROSITE" id="PS51000"/>
    </source>
</evidence>
<keyword evidence="3" id="KW-0804">Transcription</keyword>
<dbReference type="InterPro" id="IPR057727">
    <property type="entry name" value="WCX_dom"/>
</dbReference>
<dbReference type="InterPro" id="IPR036390">
    <property type="entry name" value="WH_DNA-bd_sf"/>
</dbReference>
<dbReference type="PANTHER" id="PTHR34580:SF3">
    <property type="entry name" value="PROTEIN PAFB"/>
    <property type="match status" value="1"/>
</dbReference>
<dbReference type="InterPro" id="IPR051534">
    <property type="entry name" value="CBASS_pafABC_assoc_protein"/>
</dbReference>
<dbReference type="PANTHER" id="PTHR34580">
    <property type="match status" value="1"/>
</dbReference>
<dbReference type="EMBL" id="CP090958">
    <property type="protein sequence ID" value="WGW12002.1"/>
    <property type="molecule type" value="Genomic_DNA"/>
</dbReference>
<proteinExistence type="predicted"/>
<dbReference type="InterPro" id="IPR026881">
    <property type="entry name" value="WYL_dom"/>
</dbReference>
<protein>
    <submittedName>
        <fullName evidence="5">WYL domain-containing protein</fullName>
    </submittedName>
</protein>
<dbReference type="Proteomes" id="UP001209083">
    <property type="component" value="Chromosome"/>
</dbReference>
<evidence type="ECO:0000256" key="2">
    <source>
        <dbReference type="ARBA" id="ARBA00023125"/>
    </source>
</evidence>
<dbReference type="Pfam" id="PF25583">
    <property type="entry name" value="WCX"/>
    <property type="match status" value="1"/>
</dbReference>
<dbReference type="Pfam" id="PF13280">
    <property type="entry name" value="WYL"/>
    <property type="match status" value="1"/>
</dbReference>
<organism evidence="5 6">
    <name type="scientific">Saxibacter everestensis</name>
    <dbReference type="NCBI Taxonomy" id="2909229"/>
    <lineage>
        <taxon>Bacteria</taxon>
        <taxon>Bacillati</taxon>
        <taxon>Actinomycetota</taxon>
        <taxon>Actinomycetes</taxon>
        <taxon>Micrococcales</taxon>
        <taxon>Brevibacteriaceae</taxon>
        <taxon>Saxibacter</taxon>
    </lineage>
</organism>
<reference evidence="5 6" key="1">
    <citation type="submission" date="2023-05" db="EMBL/GenBank/DDBJ databases">
        <title>Lithophilousrod everest ZFBP1038 complete genpme.</title>
        <authorList>
            <person name="Tian M."/>
        </authorList>
    </citation>
    <scope>NUCLEOTIDE SEQUENCE [LARGE SCALE GENOMIC DNA]</scope>
    <source>
        <strain evidence="5 6">ZFBP1038</strain>
    </source>
</reference>
<dbReference type="SUPFAM" id="SSF46785">
    <property type="entry name" value="Winged helix' DNA-binding domain"/>
    <property type="match status" value="1"/>
</dbReference>
<evidence type="ECO:0000256" key="3">
    <source>
        <dbReference type="ARBA" id="ARBA00023163"/>
    </source>
</evidence>
<dbReference type="PROSITE" id="PS51000">
    <property type="entry name" value="HTH_DEOR_2"/>
    <property type="match status" value="1"/>
</dbReference>
<dbReference type="Gene3D" id="1.10.10.10">
    <property type="entry name" value="Winged helix-like DNA-binding domain superfamily/Winged helix DNA-binding domain"/>
    <property type="match status" value="1"/>
</dbReference>
<dbReference type="InterPro" id="IPR018356">
    <property type="entry name" value="Tscrpt_reg_HTH_DeoR_CS"/>
</dbReference>
<dbReference type="InterPro" id="IPR036388">
    <property type="entry name" value="WH-like_DNA-bd_sf"/>
</dbReference>